<dbReference type="EMBL" id="CP106883">
    <property type="protein sequence ID" value="UYG54011.1"/>
    <property type="molecule type" value="Genomic_DNA"/>
</dbReference>
<reference evidence="2" key="1">
    <citation type="submission" date="2022-09" db="EMBL/GenBank/DDBJ databases">
        <title>The complete genome of Acidovorax sp. 5MLIR.</title>
        <authorList>
            <person name="Liu L."/>
            <person name="Yue J."/>
            <person name="Yang F."/>
            <person name="Yuan J."/>
            <person name="Li L."/>
        </authorList>
    </citation>
    <scope>NUCLEOTIDE SEQUENCE</scope>
    <source>
        <strain evidence="2">5MLIR</strain>
        <plasmid evidence="2">unnamed2</plasmid>
    </source>
</reference>
<gene>
    <name evidence="3" type="ORF">M9799_19975</name>
    <name evidence="2" type="ORF">M9799_20415</name>
</gene>
<feature type="transmembrane region" description="Helical" evidence="1">
    <location>
        <begin position="48"/>
        <end position="68"/>
    </location>
</feature>
<evidence type="ECO:0000256" key="1">
    <source>
        <dbReference type="SAM" id="Phobius"/>
    </source>
</evidence>
<sequence length="95" mass="10622">MNGFLGFLPLLLMLIFGIALWALGQFLRRRGWGERLDFIDTRLRKAQAIIGRFSAILGLAWLGAGSALSHTPLLGSKSSRKILDTFKSQEKNGRY</sequence>
<protein>
    <submittedName>
        <fullName evidence="2">Uncharacterized protein</fullName>
    </submittedName>
</protein>
<keyword evidence="1" id="KW-0472">Membrane</keyword>
<evidence type="ECO:0000313" key="2">
    <source>
        <dbReference type="EMBL" id="UYG53972.1"/>
    </source>
</evidence>
<dbReference type="EMBL" id="CP106883">
    <property type="protein sequence ID" value="UYG53972.1"/>
    <property type="molecule type" value="Genomic_DNA"/>
</dbReference>
<proteinExistence type="predicted"/>
<accession>A0ABY6GHL3</accession>
<keyword evidence="2" id="KW-0614">Plasmid</keyword>
<keyword evidence="1" id="KW-0812">Transmembrane</keyword>
<dbReference type="RefSeq" id="WP_231045131.1">
    <property type="nucleotide sequence ID" value="NZ_CP106883.1"/>
</dbReference>
<evidence type="ECO:0000313" key="4">
    <source>
        <dbReference type="Proteomes" id="UP001162800"/>
    </source>
</evidence>
<keyword evidence="4" id="KW-1185">Reference proteome</keyword>
<geneLocation type="plasmid" evidence="2 4">
    <name>unnamed2</name>
</geneLocation>
<feature type="transmembrane region" description="Helical" evidence="1">
    <location>
        <begin position="6"/>
        <end position="27"/>
    </location>
</feature>
<dbReference type="Proteomes" id="UP001162800">
    <property type="component" value="Plasmid unnamed2"/>
</dbReference>
<organism evidence="2 4">
    <name type="scientific">Comamonas endophytica</name>
    <dbReference type="NCBI Taxonomy" id="2949090"/>
    <lineage>
        <taxon>Bacteria</taxon>
        <taxon>Pseudomonadati</taxon>
        <taxon>Pseudomonadota</taxon>
        <taxon>Betaproteobacteria</taxon>
        <taxon>Burkholderiales</taxon>
        <taxon>Comamonadaceae</taxon>
        <taxon>Comamonas</taxon>
    </lineage>
</organism>
<evidence type="ECO:0000313" key="3">
    <source>
        <dbReference type="EMBL" id="UYG54011.1"/>
    </source>
</evidence>
<name>A0ABY6GHL3_9BURK</name>
<keyword evidence="1" id="KW-1133">Transmembrane helix</keyword>